<gene>
    <name evidence="4" type="ORF">AAJ76_3000136660</name>
</gene>
<evidence type="ECO:0000256" key="1">
    <source>
        <dbReference type="ARBA" id="ARBA00008427"/>
    </source>
</evidence>
<dbReference type="VEuPathDB" id="MicrosporidiaDB:AAJ76_3000136660"/>
<organism evidence="4 5">
    <name type="scientific">Vairimorpha ceranae</name>
    <dbReference type="NCBI Taxonomy" id="40302"/>
    <lineage>
        <taxon>Eukaryota</taxon>
        <taxon>Fungi</taxon>
        <taxon>Fungi incertae sedis</taxon>
        <taxon>Microsporidia</taxon>
        <taxon>Nosematidae</taxon>
        <taxon>Vairimorpha</taxon>
    </lineage>
</organism>
<dbReference type="VEuPathDB" id="MicrosporidiaDB:NCER_101112"/>
<sequence>MSAGGYRRKTRQLLKQPFRKHGTPGLSVYLATYRIGDYVTININPSIHKGMPFKYYHGRTGRVFTVNPKSVGVVLHKKVNGRLSVKTIFVRVEHLKRYKGRDAFLERVKKNREILEEARKNGVKPEYIRQKEEGPREEFVLDLSKNVPVKVAYEPFIKIY</sequence>
<dbReference type="Gene3D" id="2.30.30.70">
    <property type="entry name" value="Ribosomal protein L21"/>
    <property type="match status" value="1"/>
</dbReference>
<evidence type="ECO:0000313" key="5">
    <source>
        <dbReference type="Proteomes" id="UP000034350"/>
    </source>
</evidence>
<dbReference type="FunFam" id="2.30.30.70:FF:000001">
    <property type="entry name" value="60S ribosomal protein L21"/>
    <property type="match status" value="1"/>
</dbReference>
<evidence type="ECO:0000256" key="3">
    <source>
        <dbReference type="ARBA" id="ARBA00023274"/>
    </source>
</evidence>
<dbReference type="Pfam" id="PF01157">
    <property type="entry name" value="Ribosomal_L21e"/>
    <property type="match status" value="1"/>
</dbReference>
<comment type="similarity">
    <text evidence="1">Belongs to the eukaryotic ribosomal protein eL21 family.</text>
</comment>
<evidence type="ECO:0000313" key="4">
    <source>
        <dbReference type="EMBL" id="KKO76469.1"/>
    </source>
</evidence>
<name>A0A0F9ZGS4_9MICR</name>
<keyword evidence="3" id="KW-0687">Ribonucleoprotein</keyword>
<dbReference type="Gene3D" id="6.10.250.3260">
    <property type="match status" value="1"/>
</dbReference>
<dbReference type="PANTHER" id="PTHR20981">
    <property type="entry name" value="60S RIBOSOMAL PROTEIN L21"/>
    <property type="match status" value="1"/>
</dbReference>
<protein>
    <submittedName>
        <fullName evidence="4">60s ribosomal protein l21</fullName>
    </submittedName>
</protein>
<keyword evidence="5" id="KW-1185">Reference proteome</keyword>
<keyword evidence="2 4" id="KW-0689">Ribosomal protein</keyword>
<accession>A0A0F9ZGS4</accession>
<dbReference type="GO" id="GO:0003735">
    <property type="term" value="F:structural constituent of ribosome"/>
    <property type="evidence" value="ECO:0007669"/>
    <property type="project" value="InterPro"/>
</dbReference>
<evidence type="ECO:0000256" key="2">
    <source>
        <dbReference type="ARBA" id="ARBA00022980"/>
    </source>
</evidence>
<reference evidence="4 5" key="1">
    <citation type="journal article" date="2015" name="Environ. Microbiol.">
        <title>Genome analyses suggest the presence of polyploidy and recent human-driven expansions in eight global populations of the honeybee pathogen Nosema ceranae.</title>
        <authorList>
            <person name="Pelin A."/>
            <person name="Selman M."/>
            <person name="Aris-Brosou S."/>
            <person name="Farinelli L."/>
            <person name="Corradi N."/>
        </authorList>
    </citation>
    <scope>NUCLEOTIDE SEQUENCE [LARGE SCALE GENOMIC DNA]</scope>
    <source>
        <strain evidence="4 5">PA08 1199</strain>
    </source>
</reference>
<dbReference type="InterPro" id="IPR008991">
    <property type="entry name" value="Translation_prot_SH3-like_sf"/>
</dbReference>
<dbReference type="OrthoDB" id="1539250at2759"/>
<dbReference type="PROSITE" id="PS01171">
    <property type="entry name" value="RIBOSOMAL_L21E"/>
    <property type="match status" value="1"/>
</dbReference>
<dbReference type="GeneID" id="36319978"/>
<comment type="caution">
    <text evidence="4">The sequence shown here is derived from an EMBL/GenBank/DDBJ whole genome shotgun (WGS) entry which is preliminary data.</text>
</comment>
<dbReference type="GO" id="GO:1990904">
    <property type="term" value="C:ribonucleoprotein complex"/>
    <property type="evidence" value="ECO:0007669"/>
    <property type="project" value="UniProtKB-KW"/>
</dbReference>
<dbReference type="Proteomes" id="UP000034350">
    <property type="component" value="Unassembled WGS sequence"/>
</dbReference>
<dbReference type="InterPro" id="IPR036948">
    <property type="entry name" value="Ribosomal_eL21_sf"/>
</dbReference>
<dbReference type="GO" id="GO:0005840">
    <property type="term" value="C:ribosome"/>
    <property type="evidence" value="ECO:0007669"/>
    <property type="project" value="UniProtKB-KW"/>
</dbReference>
<dbReference type="GO" id="GO:0006412">
    <property type="term" value="P:translation"/>
    <property type="evidence" value="ECO:0007669"/>
    <property type="project" value="InterPro"/>
</dbReference>
<dbReference type="InterPro" id="IPR001147">
    <property type="entry name" value="Ribosomal_eL21"/>
</dbReference>
<dbReference type="VEuPathDB" id="MicrosporidiaDB:G9O61_00g016090"/>
<dbReference type="InterPro" id="IPR018259">
    <property type="entry name" value="Ribosomal_eL21_CS"/>
</dbReference>
<dbReference type="RefSeq" id="XP_024332211.1">
    <property type="nucleotide sequence ID" value="XM_024475047.1"/>
</dbReference>
<dbReference type="AlphaFoldDB" id="A0A0F9ZGS4"/>
<dbReference type="EMBL" id="JPQZ01000003">
    <property type="protein sequence ID" value="KKO76469.1"/>
    <property type="molecule type" value="Genomic_DNA"/>
</dbReference>
<dbReference type="SUPFAM" id="SSF50104">
    <property type="entry name" value="Translation proteins SH3-like domain"/>
    <property type="match status" value="1"/>
</dbReference>
<proteinExistence type="inferred from homology"/>
<dbReference type="OMA" id="KGMPHRT"/>